<keyword evidence="4" id="KW-0540">Nuclease</keyword>
<keyword evidence="2" id="KW-1133">Transmembrane helix</keyword>
<keyword evidence="2" id="KW-0812">Transmembrane</keyword>
<feature type="compositionally biased region" description="Basic and acidic residues" evidence="1">
    <location>
        <begin position="347"/>
        <end position="363"/>
    </location>
</feature>
<proteinExistence type="predicted"/>
<feature type="region of interest" description="Disordered" evidence="1">
    <location>
        <begin position="324"/>
        <end position="363"/>
    </location>
</feature>
<evidence type="ECO:0000256" key="1">
    <source>
        <dbReference type="SAM" id="MobiDB-lite"/>
    </source>
</evidence>
<dbReference type="InterPro" id="IPR036691">
    <property type="entry name" value="Endo/exonu/phosph_ase_sf"/>
</dbReference>
<gene>
    <name evidence="4" type="ORF">ES724_02940</name>
</gene>
<evidence type="ECO:0000313" key="5">
    <source>
        <dbReference type="Proteomes" id="UP000321367"/>
    </source>
</evidence>
<organism evidence="4 5">
    <name type="scientific">Gillisia hiemivivida</name>
    <dbReference type="NCBI Taxonomy" id="291190"/>
    <lineage>
        <taxon>Bacteria</taxon>
        <taxon>Pseudomonadati</taxon>
        <taxon>Bacteroidota</taxon>
        <taxon>Flavobacteriia</taxon>
        <taxon>Flavobacteriales</taxon>
        <taxon>Flavobacteriaceae</taxon>
        <taxon>Gillisia</taxon>
    </lineage>
</organism>
<feature type="transmembrane region" description="Helical" evidence="2">
    <location>
        <begin position="60"/>
        <end position="78"/>
    </location>
</feature>
<name>A0A5C6ZW09_9FLAO</name>
<keyword evidence="4" id="KW-0269">Exonuclease</keyword>
<dbReference type="SUPFAM" id="SSF56219">
    <property type="entry name" value="DNase I-like"/>
    <property type="match status" value="1"/>
</dbReference>
<dbReference type="Proteomes" id="UP000321367">
    <property type="component" value="Unassembled WGS sequence"/>
</dbReference>
<dbReference type="OrthoDB" id="9796594at2"/>
<evidence type="ECO:0000313" key="4">
    <source>
        <dbReference type="EMBL" id="TXD95123.1"/>
    </source>
</evidence>
<keyword evidence="2" id="KW-0472">Membrane</keyword>
<protein>
    <submittedName>
        <fullName evidence="4">Endonuclease/exonuclease/phosphatase family protein</fullName>
    </submittedName>
</protein>
<reference evidence="4 5" key="1">
    <citation type="submission" date="2019-08" db="EMBL/GenBank/DDBJ databases">
        <title>Genome sequence of Gillisia hiemivivida IC154 (type strain).</title>
        <authorList>
            <person name="Bowman J.P."/>
        </authorList>
    </citation>
    <scope>NUCLEOTIDE SEQUENCE [LARGE SCALE GENOMIC DNA]</scope>
    <source>
        <strain evidence="4 5">IC154</strain>
    </source>
</reference>
<feature type="domain" description="Endonuclease/exonuclease/phosphatase" evidence="3">
    <location>
        <begin position="110"/>
        <end position="314"/>
    </location>
</feature>
<dbReference type="EMBL" id="VORY01000002">
    <property type="protein sequence ID" value="TXD95123.1"/>
    <property type="molecule type" value="Genomic_DNA"/>
</dbReference>
<dbReference type="InterPro" id="IPR005135">
    <property type="entry name" value="Endo/exonuclease/phosphatase"/>
</dbReference>
<dbReference type="GO" id="GO:0004519">
    <property type="term" value="F:endonuclease activity"/>
    <property type="evidence" value="ECO:0007669"/>
    <property type="project" value="UniProtKB-KW"/>
</dbReference>
<keyword evidence="4" id="KW-0378">Hydrolase</keyword>
<evidence type="ECO:0000256" key="2">
    <source>
        <dbReference type="SAM" id="Phobius"/>
    </source>
</evidence>
<keyword evidence="5" id="KW-1185">Reference proteome</keyword>
<feature type="transmembrane region" description="Helical" evidence="2">
    <location>
        <begin position="35"/>
        <end position="53"/>
    </location>
</feature>
<dbReference type="GO" id="GO:0004527">
    <property type="term" value="F:exonuclease activity"/>
    <property type="evidence" value="ECO:0007669"/>
    <property type="project" value="UniProtKB-KW"/>
</dbReference>
<comment type="caution">
    <text evidence="4">The sequence shown here is derived from an EMBL/GenBank/DDBJ whole genome shotgun (WGS) entry which is preliminary data.</text>
</comment>
<dbReference type="Gene3D" id="3.60.10.10">
    <property type="entry name" value="Endonuclease/exonuclease/phosphatase"/>
    <property type="match status" value="1"/>
</dbReference>
<evidence type="ECO:0000259" key="3">
    <source>
        <dbReference type="Pfam" id="PF03372"/>
    </source>
</evidence>
<sequence length="363" mass="42011">MKLKPFLQGFGLFAILLTLIPIAAADFWWIRMFDYPHTQLTILTFVALVVYFMRFDVKWIKDYVFVSVLLACFVFQLYKVYPYLPHTSYEVGEAENTIDNENAFKFYAANVLQKNTNPNLLIEEIKTIDPDIILLTETDTRWMNDVADVVSKYKYKVEIPIDNTYGMLLYSKLKLKNPQKKFLVDDSIPSIQTIVKLRSGKEIMLYAIHPTPPMPQENPNSTDRDGEMMIVAKKALNRKMPVIIAGDFNDVAWSGSSKLFRKVSTLLDVRVGRGFYNTFDATSFIMKWPLDQFFVSEEFKVIKLEKGKDIDSDHLPFYVELSLEPKDAEEQESEKPTEGQLENANDQIKDAKEEQKEKKKNGE</sequence>
<feature type="compositionally biased region" description="Basic and acidic residues" evidence="1">
    <location>
        <begin position="324"/>
        <end position="337"/>
    </location>
</feature>
<dbReference type="AlphaFoldDB" id="A0A5C6ZW09"/>
<dbReference type="RefSeq" id="WP_146929357.1">
    <property type="nucleotide sequence ID" value="NZ_CBCSHZ010000001.1"/>
</dbReference>
<dbReference type="Pfam" id="PF03372">
    <property type="entry name" value="Exo_endo_phos"/>
    <property type="match status" value="1"/>
</dbReference>
<keyword evidence="4" id="KW-0255">Endonuclease</keyword>
<accession>A0A5C6ZW09</accession>